<name>A0A101FXI7_9CHLR</name>
<dbReference type="Gene3D" id="3.40.50.2000">
    <property type="entry name" value="Glycogen Phosphorylase B"/>
    <property type="match status" value="2"/>
</dbReference>
<dbReference type="Pfam" id="PF00534">
    <property type="entry name" value="Glycos_transf_1"/>
    <property type="match status" value="1"/>
</dbReference>
<dbReference type="InterPro" id="IPR028098">
    <property type="entry name" value="Glyco_trans_4-like_N"/>
</dbReference>
<evidence type="ECO:0000313" key="3">
    <source>
        <dbReference type="EMBL" id="KUK46299.1"/>
    </source>
</evidence>
<comment type="caution">
    <text evidence="3">The sequence shown here is derived from an EMBL/GenBank/DDBJ whole genome shotgun (WGS) entry which is preliminary data.</text>
</comment>
<dbReference type="PANTHER" id="PTHR12526:SF635">
    <property type="entry name" value="GLYCOSYL TRANSFERASE GROUP 1"/>
    <property type="match status" value="1"/>
</dbReference>
<dbReference type="Pfam" id="PF13439">
    <property type="entry name" value="Glyco_transf_4"/>
    <property type="match status" value="1"/>
</dbReference>
<evidence type="ECO:0000313" key="4">
    <source>
        <dbReference type="Proteomes" id="UP000064249"/>
    </source>
</evidence>
<gene>
    <name evidence="3" type="ORF">XD73_0826</name>
</gene>
<evidence type="ECO:0000259" key="1">
    <source>
        <dbReference type="Pfam" id="PF00534"/>
    </source>
</evidence>
<accession>A0A101FXI7</accession>
<feature type="domain" description="Glycosyltransferase subfamily 4-like N-terminal" evidence="2">
    <location>
        <begin position="17"/>
        <end position="178"/>
    </location>
</feature>
<dbReference type="PANTHER" id="PTHR12526">
    <property type="entry name" value="GLYCOSYLTRANSFERASE"/>
    <property type="match status" value="1"/>
</dbReference>
<sequence>MMRILIVLTYYHPYKSGLTIYAERQAQALAAMGHAVTVLTSQYDRNLPTNELTQGVRIIRLPVAFRLSKGVIMPGILSTAWKLIGESDLVNLHLPQGDAALVAILAKIRNKHLVSTYHCDIKMPAGLINQLAGWGASLSNHISASLSDALVQNTRDFAEHSKFLKGYLNKLTVIQPPIVVDPVSEEEIAQFVEKFEIDPSRKIIGMVARLASEKGVEYLVDALPEVQKQVDNAQVIFVGNYQNVIGEQAYKTKILPMIEGLGEHWKFLGIISETEKAAFFHLCDVLVLPSINSTESFGMVQVEGMTCGTPVVATDLPGVRQPVLSSGMGKIVPVKDSHALAEGIIDVLKSSDRLVSEKLNALKEHYSPETVAKEYETLYQELMRSDG</sequence>
<keyword evidence="3" id="KW-0808">Transferase</keyword>
<dbReference type="GO" id="GO:0016757">
    <property type="term" value="F:glycosyltransferase activity"/>
    <property type="evidence" value="ECO:0007669"/>
    <property type="project" value="InterPro"/>
</dbReference>
<dbReference type="EMBL" id="LGFU01000042">
    <property type="protein sequence ID" value="KUK46299.1"/>
    <property type="molecule type" value="Genomic_DNA"/>
</dbReference>
<dbReference type="AlphaFoldDB" id="A0A101FXI7"/>
<dbReference type="CDD" id="cd03801">
    <property type="entry name" value="GT4_PimA-like"/>
    <property type="match status" value="1"/>
</dbReference>
<feature type="domain" description="Glycosyl transferase family 1" evidence="1">
    <location>
        <begin position="192"/>
        <end position="352"/>
    </location>
</feature>
<evidence type="ECO:0000259" key="2">
    <source>
        <dbReference type="Pfam" id="PF13439"/>
    </source>
</evidence>
<dbReference type="SUPFAM" id="SSF53756">
    <property type="entry name" value="UDP-Glycosyltransferase/glycogen phosphorylase"/>
    <property type="match status" value="1"/>
</dbReference>
<organism evidence="3 4">
    <name type="scientific">Anaerolinea thermophila</name>
    <dbReference type="NCBI Taxonomy" id="167964"/>
    <lineage>
        <taxon>Bacteria</taxon>
        <taxon>Bacillati</taxon>
        <taxon>Chloroflexota</taxon>
        <taxon>Anaerolineae</taxon>
        <taxon>Anaerolineales</taxon>
        <taxon>Anaerolineaceae</taxon>
        <taxon>Anaerolinea</taxon>
    </lineage>
</organism>
<dbReference type="Proteomes" id="UP000064249">
    <property type="component" value="Unassembled WGS sequence"/>
</dbReference>
<proteinExistence type="predicted"/>
<reference evidence="3 4" key="1">
    <citation type="journal article" date="2015" name="MBio">
        <title>Genome-Resolved Metagenomic Analysis Reveals Roles for Candidate Phyla and Other Microbial Community Members in Biogeochemical Transformations in Oil Reservoirs.</title>
        <authorList>
            <person name="Hu P."/>
            <person name="Tom L."/>
            <person name="Singh A."/>
            <person name="Thomas B.C."/>
            <person name="Baker B.J."/>
            <person name="Piceno Y.M."/>
            <person name="Andersen G.L."/>
            <person name="Banfield J.F."/>
        </authorList>
    </citation>
    <scope>NUCLEOTIDE SEQUENCE [LARGE SCALE GENOMIC DNA]</scope>
    <source>
        <strain evidence="3">46_16</strain>
    </source>
</reference>
<dbReference type="InterPro" id="IPR001296">
    <property type="entry name" value="Glyco_trans_1"/>
</dbReference>
<protein>
    <submittedName>
        <fullName evidence="3">Putative glycosyltransferase</fullName>
    </submittedName>
</protein>